<protein>
    <submittedName>
        <fullName evidence="3">Porin</fullName>
    </submittedName>
</protein>
<evidence type="ECO:0000256" key="2">
    <source>
        <dbReference type="SAM" id="SignalP"/>
    </source>
</evidence>
<dbReference type="Pfam" id="PF14121">
    <property type="entry name" value="Porin_10"/>
    <property type="match status" value="1"/>
</dbReference>
<proteinExistence type="predicted"/>
<feature type="region of interest" description="Disordered" evidence="1">
    <location>
        <begin position="325"/>
        <end position="346"/>
    </location>
</feature>
<organism evidence="3 4">
    <name type="scientific">Candidatus Prevotella avicola</name>
    <dbReference type="NCBI Taxonomy" id="2838738"/>
    <lineage>
        <taxon>Bacteria</taxon>
        <taxon>Pseudomonadati</taxon>
        <taxon>Bacteroidota</taxon>
        <taxon>Bacteroidia</taxon>
        <taxon>Bacteroidales</taxon>
        <taxon>Prevotellaceae</taxon>
        <taxon>Prevotella</taxon>
    </lineage>
</organism>
<dbReference type="AlphaFoldDB" id="A0A9D2FY43"/>
<gene>
    <name evidence="3" type="ORF">H9966_07020</name>
</gene>
<comment type="caution">
    <text evidence="3">The sequence shown here is derived from an EMBL/GenBank/DDBJ whole genome shotgun (WGS) entry which is preliminary data.</text>
</comment>
<dbReference type="Proteomes" id="UP000824055">
    <property type="component" value="Unassembled WGS sequence"/>
</dbReference>
<feature type="chain" id="PRO_5039227095" evidence="2">
    <location>
        <begin position="20"/>
        <end position="779"/>
    </location>
</feature>
<accession>A0A9D2FY43</accession>
<dbReference type="EMBL" id="DXBE01000050">
    <property type="protein sequence ID" value="HIZ69613.1"/>
    <property type="molecule type" value="Genomic_DNA"/>
</dbReference>
<evidence type="ECO:0000256" key="1">
    <source>
        <dbReference type="SAM" id="MobiDB-lite"/>
    </source>
</evidence>
<name>A0A9D2FY43_9BACT</name>
<sequence length="779" mass="88671">MKRFFIMICLALGISSAKAQVDFNNLDSNQGFNQVDENGVITTADQRRMRNDSLGSNKEIPKGVFGWNVDPLFGDRTPAVVDTLSHMYQNTTFTSGLRGEYNTTGNLGAPRMNRLFIDQSGVGGDFIFVDPYNFVVTPVESHLFTNTYSPITNVTLNSAGNRTNGEDDFHALFAINAGKRIGVGFKFDYLYGRGYYANQSTSHFKYSFWGSYLGDRYQAHLLFSTLHQKVTESGGITDDNYITHPEMFNESFSTDEIPTVLEQNWNRNDNQHIFFTHRYSLGFRRKVKMTEEEIKARKFAIESEKENEALKEKEEARRRMGDDFDEEAFDGKPTFAGRPDDAKIVGDEPVEGEAPVERIAVTSTEVADSLLAEEQKAAEDTMWMKTEYVPVTSFIHTAEFNNYTRIYQAYQTPTDYYLNDYGQIGPLLGDSIYDRTRHYELKNTVALALLEGFNKYAKAGIKAFAQHTLKHFELPELDGGKTSYNENSIFVGGQLSKLQGRWLHYNIIGKVGVAGDDAGDFTIDATGDLNFPFLGDTLQLAVNAFIHNEAPSFYFSNYHAKHLWWDDVEMDRVFHTRIMGTLNFPKTKTSLRVAVDQIKNYAYFLQTYTNTDGVRTGLNVVPMQHGSGINVLTAQLTQDFKLGILNWQNVLTYQRSSDNSVLPLPTLNVYTNLFLRFKIARVLQCDFGADARYFTKYEAPEYSPLMGVYTTQGNGENNVETGGYPLINAYLNFHIKHTRFFVMFSHVNSGMGNKEYFLTPHYPLNERIFRFGVSWNFFN</sequence>
<dbReference type="InterPro" id="IPR025631">
    <property type="entry name" value="Porin_10"/>
</dbReference>
<evidence type="ECO:0000313" key="4">
    <source>
        <dbReference type="Proteomes" id="UP000824055"/>
    </source>
</evidence>
<feature type="signal peptide" evidence="2">
    <location>
        <begin position="1"/>
        <end position="19"/>
    </location>
</feature>
<evidence type="ECO:0000313" key="3">
    <source>
        <dbReference type="EMBL" id="HIZ69613.1"/>
    </source>
</evidence>
<keyword evidence="2" id="KW-0732">Signal</keyword>
<reference evidence="3" key="2">
    <citation type="submission" date="2021-04" db="EMBL/GenBank/DDBJ databases">
        <authorList>
            <person name="Gilroy R."/>
        </authorList>
    </citation>
    <scope>NUCLEOTIDE SEQUENCE</scope>
    <source>
        <strain evidence="3">ChiHecec3B27-8219</strain>
    </source>
</reference>
<reference evidence="3" key="1">
    <citation type="journal article" date="2021" name="PeerJ">
        <title>Extensive microbial diversity within the chicken gut microbiome revealed by metagenomics and culture.</title>
        <authorList>
            <person name="Gilroy R."/>
            <person name="Ravi A."/>
            <person name="Getino M."/>
            <person name="Pursley I."/>
            <person name="Horton D.L."/>
            <person name="Alikhan N.F."/>
            <person name="Baker D."/>
            <person name="Gharbi K."/>
            <person name="Hall N."/>
            <person name="Watson M."/>
            <person name="Adriaenssens E.M."/>
            <person name="Foster-Nyarko E."/>
            <person name="Jarju S."/>
            <person name="Secka A."/>
            <person name="Antonio M."/>
            <person name="Oren A."/>
            <person name="Chaudhuri R.R."/>
            <person name="La Ragione R."/>
            <person name="Hildebrand F."/>
            <person name="Pallen M.J."/>
        </authorList>
    </citation>
    <scope>NUCLEOTIDE SEQUENCE</scope>
    <source>
        <strain evidence="3">ChiHecec3B27-8219</strain>
    </source>
</reference>